<name>A0ABU7GZD0_9SPHI</name>
<proteinExistence type="predicted"/>
<evidence type="ECO:0000313" key="1">
    <source>
        <dbReference type="EMBL" id="MEE1884381.1"/>
    </source>
</evidence>
<gene>
    <name evidence="1" type="ORF">VRU49_03005</name>
</gene>
<reference evidence="1 2" key="1">
    <citation type="submission" date="2024-01" db="EMBL/GenBank/DDBJ databases">
        <title>Pedobacter sp. nov., isolated from oil-contaminated soil.</title>
        <authorList>
            <person name="Le N.T.T."/>
        </authorList>
    </citation>
    <scope>NUCLEOTIDE SEQUENCE [LARGE SCALE GENOMIC DNA]</scope>
    <source>
        <strain evidence="1 2">VNH31</strain>
    </source>
</reference>
<organism evidence="1 2">
    <name type="scientific">Pedobacter flavus</name>
    <dbReference type="NCBI Taxonomy" id="3113906"/>
    <lineage>
        <taxon>Bacteria</taxon>
        <taxon>Pseudomonadati</taxon>
        <taxon>Bacteroidota</taxon>
        <taxon>Sphingobacteriia</taxon>
        <taxon>Sphingobacteriales</taxon>
        <taxon>Sphingobacteriaceae</taxon>
        <taxon>Pedobacter</taxon>
    </lineage>
</organism>
<dbReference type="RefSeq" id="WP_330145298.1">
    <property type="nucleotide sequence ID" value="NZ_JAZDQU010000001.1"/>
</dbReference>
<comment type="caution">
    <text evidence="1">The sequence shown here is derived from an EMBL/GenBank/DDBJ whole genome shotgun (WGS) entry which is preliminary data.</text>
</comment>
<protein>
    <submittedName>
        <fullName evidence="1">Uncharacterized protein</fullName>
    </submittedName>
</protein>
<dbReference type="EMBL" id="JAZDQU010000001">
    <property type="protein sequence ID" value="MEE1884381.1"/>
    <property type="molecule type" value="Genomic_DNA"/>
</dbReference>
<sequence length="113" mass="12805">MGCDTNDRNNQTVNEFKMESAADGYHLLHVAFQNEPEAESIKKFVDPILKRHGHDIDFDNINRLGSMMIGIRKRSAVGVTEMDVLKHMYQNGSSNNTLIEQAAISAFYLEKTM</sequence>
<accession>A0ABU7GZD0</accession>
<keyword evidence="2" id="KW-1185">Reference proteome</keyword>
<evidence type="ECO:0000313" key="2">
    <source>
        <dbReference type="Proteomes" id="UP001337681"/>
    </source>
</evidence>
<dbReference type="Proteomes" id="UP001337681">
    <property type="component" value="Unassembled WGS sequence"/>
</dbReference>